<comment type="caution">
    <text evidence="1">The sequence shown here is derived from an EMBL/GenBank/DDBJ whole genome shotgun (WGS) entry which is preliminary data.</text>
</comment>
<sequence length="299" mass="33082">MSQFDQMPPMGLDGGRGLMHPTQFYRLARRQSNRISKVSSTGNSPRKGTLEDALIHSQRRFSTHSDGLAESFYAALQKATASNCLSTSFRPTSQSSRQTQTPRSSKRHSTNSQTFSAPGTFVHSRTFPAQQQPETVSRHSSFSDYVLPPRPLSYQEPECDWPTYLPIVSSDAIYPELSYSPQYETPRYNKTSASCDTTALSSPELFPYQQIPEPKTPPTYALDTKKADEVLMGVGLYDEPDCSWGDSSTAGRFRDSLINAPPPKPSLSGKGLKLEETFSPPPMEDDNGDDDSDDGNDQS</sequence>
<evidence type="ECO:0000313" key="1">
    <source>
        <dbReference type="EMBL" id="KAI2381653.1"/>
    </source>
</evidence>
<proteinExistence type="predicted"/>
<accession>A0ACB8UN29</accession>
<gene>
    <name evidence="1" type="ORF">LOY88_006677</name>
</gene>
<name>A0ACB8UN29_9EURO</name>
<dbReference type="EMBL" id="JALBCA010000190">
    <property type="protein sequence ID" value="KAI2381653.1"/>
    <property type="molecule type" value="Genomic_DNA"/>
</dbReference>
<reference evidence="1" key="1">
    <citation type="journal article" date="2022" name="bioRxiv">
        <title>Population genetic analysis of Ophidiomyces ophidiicola, the causative agent of snake fungal disease, indicates recent introductions to the USA.</title>
        <authorList>
            <person name="Ladner J.T."/>
            <person name="Palmer J.M."/>
            <person name="Ettinger C.L."/>
            <person name="Stajich J.E."/>
            <person name="Farrell T.M."/>
            <person name="Glorioso B.M."/>
            <person name="Lawson B."/>
            <person name="Price S.J."/>
            <person name="Stengle A.G."/>
            <person name="Grear D.A."/>
            <person name="Lorch J.M."/>
        </authorList>
    </citation>
    <scope>NUCLEOTIDE SEQUENCE</scope>
    <source>
        <strain evidence="1">NWHC 24266-5</strain>
    </source>
</reference>
<protein>
    <submittedName>
        <fullName evidence="1">Uncharacterized protein</fullName>
    </submittedName>
</protein>
<organism evidence="1">
    <name type="scientific">Ophidiomyces ophidiicola</name>
    <dbReference type="NCBI Taxonomy" id="1387563"/>
    <lineage>
        <taxon>Eukaryota</taxon>
        <taxon>Fungi</taxon>
        <taxon>Dikarya</taxon>
        <taxon>Ascomycota</taxon>
        <taxon>Pezizomycotina</taxon>
        <taxon>Eurotiomycetes</taxon>
        <taxon>Eurotiomycetidae</taxon>
        <taxon>Onygenales</taxon>
        <taxon>Onygenaceae</taxon>
        <taxon>Ophidiomyces</taxon>
    </lineage>
</organism>